<evidence type="ECO:0000313" key="11">
    <source>
        <dbReference type="Proteomes" id="UP001199916"/>
    </source>
</evidence>
<keyword evidence="5" id="KW-0804">Transcription</keyword>
<evidence type="ECO:0000256" key="3">
    <source>
        <dbReference type="ARBA" id="ARBA00023015"/>
    </source>
</evidence>
<name>A0ABS8YE90_9BACL</name>
<dbReference type="SMART" id="SM00862">
    <property type="entry name" value="Trans_reg_C"/>
    <property type="match status" value="1"/>
</dbReference>
<feature type="domain" description="OmpR/PhoB-type" evidence="9">
    <location>
        <begin position="137"/>
        <end position="232"/>
    </location>
</feature>
<feature type="domain" description="Response regulatory" evidence="8">
    <location>
        <begin position="15"/>
        <end position="128"/>
    </location>
</feature>
<sequence length="232" mass="25949">MTDGKEFAGEHMEHTILVVDDEQLIRELIADYLEDEGYEVMQAADGAEAVCLLRQRAVDLVVLDVMMPGKNGFEVCEDIRSFSNAVIVMLTAKAEEGDKLTGYGSGADDYVTKPFSPKVLAAKIRVLLQRWSHAEPASGAEETGFVIDEAAYEVRVNGSVLPLTTKEFELLRCLSQHPNQALTRDSILDKVWGMDHFGDVRTVDTHIKRLRRKLGEHAEHIVTVRGNGYKYR</sequence>
<evidence type="ECO:0000256" key="4">
    <source>
        <dbReference type="ARBA" id="ARBA00023125"/>
    </source>
</evidence>
<dbReference type="PANTHER" id="PTHR48111">
    <property type="entry name" value="REGULATOR OF RPOS"/>
    <property type="match status" value="1"/>
</dbReference>
<dbReference type="Pfam" id="PF00072">
    <property type="entry name" value="Response_reg"/>
    <property type="match status" value="1"/>
</dbReference>
<dbReference type="RefSeq" id="WP_233695870.1">
    <property type="nucleotide sequence ID" value="NZ_JAJNBZ010000002.1"/>
</dbReference>
<dbReference type="Gene3D" id="1.10.10.10">
    <property type="entry name" value="Winged helix-like DNA-binding domain superfamily/Winged helix DNA-binding domain"/>
    <property type="match status" value="1"/>
</dbReference>
<dbReference type="InterPro" id="IPR036388">
    <property type="entry name" value="WH-like_DNA-bd_sf"/>
</dbReference>
<dbReference type="Pfam" id="PF00486">
    <property type="entry name" value="Trans_reg_C"/>
    <property type="match status" value="1"/>
</dbReference>
<keyword evidence="1 6" id="KW-0597">Phosphoprotein</keyword>
<feature type="DNA-binding region" description="OmpR/PhoB-type" evidence="7">
    <location>
        <begin position="137"/>
        <end position="232"/>
    </location>
</feature>
<evidence type="ECO:0000256" key="5">
    <source>
        <dbReference type="ARBA" id="ARBA00023163"/>
    </source>
</evidence>
<dbReference type="InterPro" id="IPR016032">
    <property type="entry name" value="Sig_transdc_resp-reg_C-effctor"/>
</dbReference>
<keyword evidence="4 7" id="KW-0238">DNA-binding</keyword>
<dbReference type="InterPro" id="IPR011006">
    <property type="entry name" value="CheY-like_superfamily"/>
</dbReference>
<evidence type="ECO:0000313" key="10">
    <source>
        <dbReference type="EMBL" id="MCE5168666.1"/>
    </source>
</evidence>
<dbReference type="CDD" id="cd17574">
    <property type="entry name" value="REC_OmpR"/>
    <property type="match status" value="1"/>
</dbReference>
<dbReference type="SMART" id="SM00448">
    <property type="entry name" value="REC"/>
    <property type="match status" value="1"/>
</dbReference>
<dbReference type="InterPro" id="IPR001789">
    <property type="entry name" value="Sig_transdc_resp-reg_receiver"/>
</dbReference>
<dbReference type="InterPro" id="IPR001867">
    <property type="entry name" value="OmpR/PhoB-type_DNA-bd"/>
</dbReference>
<reference evidence="10 11" key="1">
    <citation type="submission" date="2021-11" db="EMBL/GenBank/DDBJ databases">
        <title>Draft genome sequence of Paenibacillus profundus YoMME, a new Gram-positive bacteria with exoelectrogenic properties.</title>
        <authorList>
            <person name="Hubenova Y."/>
            <person name="Hubenova E."/>
            <person name="Manasiev Y."/>
            <person name="Peykov S."/>
            <person name="Mitov M."/>
        </authorList>
    </citation>
    <scope>NUCLEOTIDE SEQUENCE [LARGE SCALE GENOMIC DNA]</scope>
    <source>
        <strain evidence="10 11">YoMME</strain>
    </source>
</reference>
<evidence type="ECO:0000259" key="9">
    <source>
        <dbReference type="PROSITE" id="PS51755"/>
    </source>
</evidence>
<keyword evidence="11" id="KW-1185">Reference proteome</keyword>
<evidence type="ECO:0000256" key="6">
    <source>
        <dbReference type="PROSITE-ProRule" id="PRU00169"/>
    </source>
</evidence>
<dbReference type="SUPFAM" id="SSF52172">
    <property type="entry name" value="CheY-like"/>
    <property type="match status" value="1"/>
</dbReference>
<dbReference type="Gene3D" id="3.40.50.2300">
    <property type="match status" value="1"/>
</dbReference>
<dbReference type="Proteomes" id="UP001199916">
    <property type="component" value="Unassembled WGS sequence"/>
</dbReference>
<dbReference type="PROSITE" id="PS51755">
    <property type="entry name" value="OMPR_PHOB"/>
    <property type="match status" value="1"/>
</dbReference>
<dbReference type="PROSITE" id="PS50110">
    <property type="entry name" value="RESPONSE_REGULATORY"/>
    <property type="match status" value="1"/>
</dbReference>
<keyword evidence="2" id="KW-0902">Two-component regulatory system</keyword>
<evidence type="ECO:0000259" key="8">
    <source>
        <dbReference type="PROSITE" id="PS50110"/>
    </source>
</evidence>
<evidence type="ECO:0000256" key="2">
    <source>
        <dbReference type="ARBA" id="ARBA00023012"/>
    </source>
</evidence>
<organism evidence="10 11">
    <name type="scientific">Paenibacillus profundus</name>
    <dbReference type="NCBI Taxonomy" id="1173085"/>
    <lineage>
        <taxon>Bacteria</taxon>
        <taxon>Bacillati</taxon>
        <taxon>Bacillota</taxon>
        <taxon>Bacilli</taxon>
        <taxon>Bacillales</taxon>
        <taxon>Paenibacillaceae</taxon>
        <taxon>Paenibacillus</taxon>
    </lineage>
</organism>
<protein>
    <submittedName>
        <fullName evidence="10">Response regulator transcription factor</fullName>
    </submittedName>
</protein>
<gene>
    <name evidence="10" type="ORF">LQV63_04975</name>
</gene>
<accession>A0ABS8YE90</accession>
<evidence type="ECO:0000256" key="1">
    <source>
        <dbReference type="ARBA" id="ARBA00022553"/>
    </source>
</evidence>
<dbReference type="CDD" id="cd00383">
    <property type="entry name" value="trans_reg_C"/>
    <property type="match status" value="1"/>
</dbReference>
<dbReference type="SUPFAM" id="SSF46894">
    <property type="entry name" value="C-terminal effector domain of the bipartite response regulators"/>
    <property type="match status" value="1"/>
</dbReference>
<feature type="modified residue" description="4-aspartylphosphate" evidence="6">
    <location>
        <position position="64"/>
    </location>
</feature>
<comment type="caution">
    <text evidence="10">The sequence shown here is derived from an EMBL/GenBank/DDBJ whole genome shotgun (WGS) entry which is preliminary data.</text>
</comment>
<dbReference type="EMBL" id="JAJNBZ010000002">
    <property type="protein sequence ID" value="MCE5168666.1"/>
    <property type="molecule type" value="Genomic_DNA"/>
</dbReference>
<dbReference type="PANTHER" id="PTHR48111:SF1">
    <property type="entry name" value="TWO-COMPONENT RESPONSE REGULATOR ORR33"/>
    <property type="match status" value="1"/>
</dbReference>
<keyword evidence="3" id="KW-0805">Transcription regulation</keyword>
<proteinExistence type="predicted"/>
<dbReference type="InterPro" id="IPR039420">
    <property type="entry name" value="WalR-like"/>
</dbReference>
<evidence type="ECO:0000256" key="7">
    <source>
        <dbReference type="PROSITE-ProRule" id="PRU01091"/>
    </source>
</evidence>